<organism evidence="1">
    <name type="scientific">Tanacetum cinerariifolium</name>
    <name type="common">Dalmatian daisy</name>
    <name type="synonym">Chrysanthemum cinerariifolium</name>
    <dbReference type="NCBI Taxonomy" id="118510"/>
    <lineage>
        <taxon>Eukaryota</taxon>
        <taxon>Viridiplantae</taxon>
        <taxon>Streptophyta</taxon>
        <taxon>Embryophyta</taxon>
        <taxon>Tracheophyta</taxon>
        <taxon>Spermatophyta</taxon>
        <taxon>Magnoliopsida</taxon>
        <taxon>eudicotyledons</taxon>
        <taxon>Gunneridae</taxon>
        <taxon>Pentapetalae</taxon>
        <taxon>asterids</taxon>
        <taxon>campanulids</taxon>
        <taxon>Asterales</taxon>
        <taxon>Asteraceae</taxon>
        <taxon>Asteroideae</taxon>
        <taxon>Anthemideae</taxon>
        <taxon>Anthemidinae</taxon>
        <taxon>Tanacetum</taxon>
    </lineage>
</organism>
<reference evidence="1" key="1">
    <citation type="journal article" date="2019" name="Sci. Rep.">
        <title>Draft genome of Tanacetum cinerariifolium, the natural source of mosquito coil.</title>
        <authorList>
            <person name="Yamashiro T."/>
            <person name="Shiraishi A."/>
            <person name="Satake H."/>
            <person name="Nakayama K."/>
        </authorList>
    </citation>
    <scope>NUCLEOTIDE SEQUENCE</scope>
</reference>
<proteinExistence type="predicted"/>
<protein>
    <submittedName>
        <fullName evidence="1">Uncharacterized protein</fullName>
    </submittedName>
</protein>
<dbReference type="EMBL" id="BKCJ010003530">
    <property type="protein sequence ID" value="GEU55647.1"/>
    <property type="molecule type" value="Genomic_DNA"/>
</dbReference>
<accession>A0A6L2L476</accession>
<sequence length="105" mass="12252">MRNVTIKEKIKNTKVVRLRGLEERKECLQEVRNTKAKRRENENMDELALCDGKKPLDLSLKWRKKMNSGYVLENVLIRCGGSLVGNESFRLEGLKMKINDEDDED</sequence>
<dbReference type="AlphaFoldDB" id="A0A6L2L476"/>
<gene>
    <name evidence="1" type="ORF">Tci_027625</name>
</gene>
<name>A0A6L2L476_TANCI</name>
<comment type="caution">
    <text evidence="1">The sequence shown here is derived from an EMBL/GenBank/DDBJ whole genome shotgun (WGS) entry which is preliminary data.</text>
</comment>
<evidence type="ECO:0000313" key="1">
    <source>
        <dbReference type="EMBL" id="GEU55647.1"/>
    </source>
</evidence>